<evidence type="ECO:0000313" key="4">
    <source>
        <dbReference type="Proteomes" id="UP000478052"/>
    </source>
</evidence>
<dbReference type="Pfam" id="PF21789">
    <property type="entry name" value="TNP-like_RNaseH_C"/>
    <property type="match status" value="1"/>
</dbReference>
<dbReference type="Pfam" id="PF21788">
    <property type="entry name" value="TNP-like_GBD"/>
    <property type="match status" value="1"/>
</dbReference>
<sequence>DQGTQNRRTFSLLGGTEDKPYTTICEQKLFLLYDMPHLVKSIRNNLLNGNFQIGDKIISLKDVYKAYEIDKKNSARAMCKITPAHLAPNPFQKMCCKLAIQLLSKSVSAAIRTCITTGELKSNTAIDTAMFIEMVNNMFDSCNSKNLYDPNFNRRPMSEQNPSIFKNLSKARSEFKNAIKICNNNQKTSIPPCFSGVVWTITAMLELYESEKKNLLNFRPDKDFFIMTNRLTQDALENLFSIIRKKNGYNRNPTARTFRCCFGHICSFSLMKCATTCNNCEPDDAEFMTMDVLKDVQIEKEIESNTSEEQFDKLLTLQTPRILKHYKCEDCGLLLISNEQLHRDNHQILLTNKSFDFIGPTQGLKMPSKVMTQITKVCLDVFTEFFPQIKAQKELLKKLKDIAEPKIKKKLSPNTWCPIHFTYIIELLFRTKIYMECKWMNANSTNKLSLQNADKLRIFQNK</sequence>
<keyword evidence="4" id="KW-1185">Reference proteome</keyword>
<dbReference type="OrthoDB" id="6620988at2759"/>
<reference evidence="3 4" key="1">
    <citation type="submission" date="2019-08" db="EMBL/GenBank/DDBJ databases">
        <title>Whole genome of Aphis craccivora.</title>
        <authorList>
            <person name="Voronova N.V."/>
            <person name="Shulinski R.S."/>
            <person name="Bandarenka Y.V."/>
            <person name="Zhorov D.G."/>
            <person name="Warner D."/>
        </authorList>
    </citation>
    <scope>NUCLEOTIDE SEQUENCE [LARGE SCALE GENOMIC DNA]</scope>
    <source>
        <strain evidence="3">180601</strain>
        <tissue evidence="3">Whole Body</tissue>
    </source>
</reference>
<feature type="non-terminal residue" evidence="3">
    <location>
        <position position="1"/>
    </location>
</feature>
<feature type="domain" description="Transposable element P transposase-like RNase H C-terminal" evidence="2">
    <location>
        <begin position="230"/>
        <end position="259"/>
    </location>
</feature>
<evidence type="ECO:0000313" key="3">
    <source>
        <dbReference type="EMBL" id="KAF0710716.1"/>
    </source>
</evidence>
<gene>
    <name evidence="3" type="ORF">FWK35_00035979</name>
</gene>
<evidence type="ECO:0000259" key="2">
    <source>
        <dbReference type="Pfam" id="PF21789"/>
    </source>
</evidence>
<name>A0A6G0VUW2_APHCR</name>
<proteinExistence type="predicted"/>
<comment type="caution">
    <text evidence="3">The sequence shown here is derived from an EMBL/GenBank/DDBJ whole genome shotgun (WGS) entry which is preliminary data.</text>
</comment>
<dbReference type="EMBL" id="VUJU01011557">
    <property type="protein sequence ID" value="KAF0710716.1"/>
    <property type="molecule type" value="Genomic_DNA"/>
</dbReference>
<dbReference type="AlphaFoldDB" id="A0A6G0VUW2"/>
<accession>A0A6G0VUW2</accession>
<evidence type="ECO:0000259" key="1">
    <source>
        <dbReference type="Pfam" id="PF21788"/>
    </source>
</evidence>
<organism evidence="3 4">
    <name type="scientific">Aphis craccivora</name>
    <name type="common">Cowpea aphid</name>
    <dbReference type="NCBI Taxonomy" id="307492"/>
    <lineage>
        <taxon>Eukaryota</taxon>
        <taxon>Metazoa</taxon>
        <taxon>Ecdysozoa</taxon>
        <taxon>Arthropoda</taxon>
        <taxon>Hexapoda</taxon>
        <taxon>Insecta</taxon>
        <taxon>Pterygota</taxon>
        <taxon>Neoptera</taxon>
        <taxon>Paraneoptera</taxon>
        <taxon>Hemiptera</taxon>
        <taxon>Sternorrhyncha</taxon>
        <taxon>Aphidomorpha</taxon>
        <taxon>Aphidoidea</taxon>
        <taxon>Aphididae</taxon>
        <taxon>Aphidini</taxon>
        <taxon>Aphis</taxon>
        <taxon>Aphis</taxon>
    </lineage>
</organism>
<dbReference type="Proteomes" id="UP000478052">
    <property type="component" value="Unassembled WGS sequence"/>
</dbReference>
<dbReference type="InterPro" id="IPR048366">
    <property type="entry name" value="TNP-like_GBD"/>
</dbReference>
<protein>
    <submittedName>
        <fullName evidence="3">THAP-type domain-containing protein</fullName>
    </submittedName>
</protein>
<feature type="domain" description="Transposable element P transposase-like GTP-binding insertion" evidence="1">
    <location>
        <begin position="37"/>
        <end position="153"/>
    </location>
</feature>
<dbReference type="InterPro" id="IPR048367">
    <property type="entry name" value="TNP-like_RNaseH_C"/>
</dbReference>